<comment type="caution">
    <text evidence="2">The sequence shown here is derived from an EMBL/GenBank/DDBJ whole genome shotgun (WGS) entry which is preliminary data.</text>
</comment>
<keyword evidence="1" id="KW-0812">Transmembrane</keyword>
<dbReference type="GeneID" id="77487044"/>
<protein>
    <submittedName>
        <fullName evidence="2">Uncharacterized protein</fullName>
    </submittedName>
</protein>
<evidence type="ECO:0000313" key="2">
    <source>
        <dbReference type="EMBL" id="GEK36691.1"/>
    </source>
</evidence>
<evidence type="ECO:0000313" key="3">
    <source>
        <dbReference type="Proteomes" id="UP000321361"/>
    </source>
</evidence>
<sequence>MIEKTETNKRKRRMIILIVLGVLLASWFIYRQYFQVKPETTTVVSGEFLPAEKDAQKISDKELKKLAQKAVDRSKFNLMISPEAKIDEQTLQGKLMIKNSIQNNYPINVEIREKHTNKLVYTSGAIQPGYEIKDVTLEQTLTKGEYPSVALFSLYDPETNEKKGQVAAGITLTVE</sequence>
<name>A0A510WDS4_ENTTH</name>
<dbReference type="Proteomes" id="UP000321361">
    <property type="component" value="Unassembled WGS sequence"/>
</dbReference>
<keyword evidence="1" id="KW-1133">Transmembrane helix</keyword>
<organism evidence="2 3">
    <name type="scientific">Enterococcus thailandicus</name>
    <dbReference type="NCBI Taxonomy" id="417368"/>
    <lineage>
        <taxon>Bacteria</taxon>
        <taxon>Bacillati</taxon>
        <taxon>Bacillota</taxon>
        <taxon>Bacilli</taxon>
        <taxon>Lactobacillales</taxon>
        <taxon>Enterococcaceae</taxon>
        <taxon>Enterococcus</taxon>
    </lineage>
</organism>
<keyword evidence="1" id="KW-0472">Membrane</keyword>
<feature type="transmembrane region" description="Helical" evidence="1">
    <location>
        <begin position="12"/>
        <end position="30"/>
    </location>
</feature>
<gene>
    <name evidence="2" type="ORF">ETH01_09780</name>
</gene>
<evidence type="ECO:0000256" key="1">
    <source>
        <dbReference type="SAM" id="Phobius"/>
    </source>
</evidence>
<accession>A0A510WDS4</accession>
<reference evidence="2 3" key="1">
    <citation type="submission" date="2019-07" db="EMBL/GenBank/DDBJ databases">
        <title>Whole genome shotgun sequence of Enterococcus thailandicus NBRC 101867.</title>
        <authorList>
            <person name="Hosoyama A."/>
            <person name="Uohara A."/>
            <person name="Ohji S."/>
            <person name="Ichikawa N."/>
        </authorList>
    </citation>
    <scope>NUCLEOTIDE SEQUENCE [LARGE SCALE GENOMIC DNA]</scope>
    <source>
        <strain evidence="2 3">NBRC 101867</strain>
    </source>
</reference>
<dbReference type="EMBL" id="BJUG01000004">
    <property type="protein sequence ID" value="GEK36691.1"/>
    <property type="molecule type" value="Genomic_DNA"/>
</dbReference>
<dbReference type="RefSeq" id="WP_244897512.1">
    <property type="nucleotide sequence ID" value="NZ_BJUG01000004.1"/>
</dbReference>
<dbReference type="AlphaFoldDB" id="A0A510WDS4"/>
<proteinExistence type="predicted"/>